<organism evidence="1 2">
    <name type="scientific">Paenibacillus terreus</name>
    <dbReference type="NCBI Taxonomy" id="1387834"/>
    <lineage>
        <taxon>Bacteria</taxon>
        <taxon>Bacillati</taxon>
        <taxon>Bacillota</taxon>
        <taxon>Bacilli</taxon>
        <taxon>Bacillales</taxon>
        <taxon>Paenibacillaceae</taxon>
        <taxon>Paenibacillus</taxon>
    </lineage>
</organism>
<sequence>MENEKWKLDVFLLDGYTYRANVKSIPIVVRLSSTDKIEIADKIDLREILLIQDGKDVFGGYIRSRLGMEKDTITISSEKPHHMLYDICNYEDSELNPGEYGVSVKLQAYRYENGERKETVNLEGKTKLIMM</sequence>
<dbReference type="EMBL" id="JBHILM010000032">
    <property type="protein sequence ID" value="MFB5683879.1"/>
    <property type="molecule type" value="Genomic_DNA"/>
</dbReference>
<keyword evidence="2" id="KW-1185">Reference proteome</keyword>
<reference evidence="1 2" key="1">
    <citation type="submission" date="2024-09" db="EMBL/GenBank/DDBJ databases">
        <authorList>
            <person name="Ruan L."/>
        </authorList>
    </citation>
    <scope>NUCLEOTIDE SEQUENCE [LARGE SCALE GENOMIC DNA]</scope>
    <source>
        <strain evidence="1 2">D33</strain>
    </source>
</reference>
<evidence type="ECO:0000313" key="1">
    <source>
        <dbReference type="EMBL" id="MFB5683879.1"/>
    </source>
</evidence>
<proteinExistence type="predicted"/>
<protein>
    <submittedName>
        <fullName evidence="1">Uncharacterized protein</fullName>
    </submittedName>
</protein>
<accession>A0ABV5BDX1</accession>
<dbReference type="RefSeq" id="WP_375527601.1">
    <property type="nucleotide sequence ID" value="NZ_JBHILM010000032.1"/>
</dbReference>
<evidence type="ECO:0000313" key="2">
    <source>
        <dbReference type="Proteomes" id="UP001580407"/>
    </source>
</evidence>
<dbReference type="Proteomes" id="UP001580407">
    <property type="component" value="Unassembled WGS sequence"/>
</dbReference>
<comment type="caution">
    <text evidence="1">The sequence shown here is derived from an EMBL/GenBank/DDBJ whole genome shotgun (WGS) entry which is preliminary data.</text>
</comment>
<gene>
    <name evidence="1" type="ORF">ACE3NQ_23470</name>
</gene>
<name>A0ABV5BDX1_9BACL</name>